<dbReference type="EMBL" id="LAZR01065974">
    <property type="protein sequence ID" value="KKK54477.1"/>
    <property type="molecule type" value="Genomic_DNA"/>
</dbReference>
<sequence>MQITVKSVKVLKIGTNDYGEWKLVKVITDEDVEYTTLAKEADQIPGGSTIVITDMDEDEKGKKFKKFEIVTAGTAPPPAPSDMSKDEWAEKDLIKRASIEGQNALTNLTQLTIAGIKLENCPALLREALQCKITGFMGATSTNPKTEAKPQEKTKVEKDKVELWPGEVPPSVPEGNDGTEEEVEEEKRKRAKGTKALLAKLQESITLCNWDYKM</sequence>
<protein>
    <submittedName>
        <fullName evidence="2">Uncharacterized protein</fullName>
    </submittedName>
</protein>
<gene>
    <name evidence="2" type="ORF">LCGC14_3084350</name>
</gene>
<name>A0A0F8WCD3_9ZZZZ</name>
<dbReference type="AlphaFoldDB" id="A0A0F8WCD3"/>
<feature type="non-terminal residue" evidence="2">
    <location>
        <position position="214"/>
    </location>
</feature>
<feature type="region of interest" description="Disordered" evidence="1">
    <location>
        <begin position="138"/>
        <end position="193"/>
    </location>
</feature>
<reference evidence="2" key="1">
    <citation type="journal article" date="2015" name="Nature">
        <title>Complex archaea that bridge the gap between prokaryotes and eukaryotes.</title>
        <authorList>
            <person name="Spang A."/>
            <person name="Saw J.H."/>
            <person name="Jorgensen S.L."/>
            <person name="Zaremba-Niedzwiedzka K."/>
            <person name="Martijn J."/>
            <person name="Lind A.E."/>
            <person name="van Eijk R."/>
            <person name="Schleper C."/>
            <person name="Guy L."/>
            <person name="Ettema T.J."/>
        </authorList>
    </citation>
    <scope>NUCLEOTIDE SEQUENCE</scope>
</reference>
<comment type="caution">
    <text evidence="2">The sequence shown here is derived from an EMBL/GenBank/DDBJ whole genome shotgun (WGS) entry which is preliminary data.</text>
</comment>
<evidence type="ECO:0000313" key="2">
    <source>
        <dbReference type="EMBL" id="KKK54477.1"/>
    </source>
</evidence>
<feature type="compositionally biased region" description="Basic and acidic residues" evidence="1">
    <location>
        <begin position="146"/>
        <end position="162"/>
    </location>
</feature>
<evidence type="ECO:0000256" key="1">
    <source>
        <dbReference type="SAM" id="MobiDB-lite"/>
    </source>
</evidence>
<proteinExistence type="predicted"/>
<accession>A0A0F8WCD3</accession>
<organism evidence="2">
    <name type="scientific">marine sediment metagenome</name>
    <dbReference type="NCBI Taxonomy" id="412755"/>
    <lineage>
        <taxon>unclassified sequences</taxon>
        <taxon>metagenomes</taxon>
        <taxon>ecological metagenomes</taxon>
    </lineage>
</organism>